<sequence length="196" mass="22761">MAMINLNIADGKNLQIFIDNIKSVKLKYSKFDLSKQMIKWLTNKIDEIIIRLRCNKQCPKSLRPILFIKAEISQKYRQKREIRGDEDCSYRKCCLKSRYFQFRNSGFEHITTPNGFLMNFCDGICDQTLIPATNDRSALVQAMKISNLNFNPFKDKWVCCVPIKFASINVAEQYDNGTQRLIPLKNVKVEECGCVI</sequence>
<dbReference type="SUPFAM" id="SSF57501">
    <property type="entry name" value="Cystine-knot cytokines"/>
    <property type="match status" value="1"/>
</dbReference>
<dbReference type="GO" id="GO:0008083">
    <property type="term" value="F:growth factor activity"/>
    <property type="evidence" value="ECO:0007669"/>
    <property type="project" value="UniProtKB-KW"/>
</dbReference>
<dbReference type="Proteomes" id="UP000093561">
    <property type="component" value="Unassembled WGS sequence"/>
</dbReference>
<organism evidence="8 9">
    <name type="scientific">Wuchereria bancrofti</name>
    <dbReference type="NCBI Taxonomy" id="6293"/>
    <lineage>
        <taxon>Eukaryota</taxon>
        <taxon>Metazoa</taxon>
        <taxon>Ecdysozoa</taxon>
        <taxon>Nematoda</taxon>
        <taxon>Chromadorea</taxon>
        <taxon>Rhabditida</taxon>
        <taxon>Spirurina</taxon>
        <taxon>Spiruromorpha</taxon>
        <taxon>Filarioidea</taxon>
        <taxon>Onchocercidae</taxon>
        <taxon>Wuchereria</taxon>
    </lineage>
</organism>
<dbReference type="PROSITE" id="PS00250">
    <property type="entry name" value="TGF_BETA_1"/>
    <property type="match status" value="1"/>
</dbReference>
<keyword evidence="4 6" id="KW-0339">Growth factor</keyword>
<dbReference type="GO" id="GO:0005615">
    <property type="term" value="C:extracellular space"/>
    <property type="evidence" value="ECO:0007669"/>
    <property type="project" value="TreeGrafter"/>
</dbReference>
<evidence type="ECO:0000313" key="9">
    <source>
        <dbReference type="WBParaSite" id="mrna-Wban_04811"/>
    </source>
</evidence>
<comment type="subcellular location">
    <subcellularLocation>
        <location evidence="1">Secreted</location>
    </subcellularLocation>
</comment>
<dbReference type="InterPro" id="IPR029034">
    <property type="entry name" value="Cystine-knot_cytokine"/>
</dbReference>
<dbReference type="AlphaFoldDB" id="A0AAF5PS55"/>
<reference evidence="8" key="1">
    <citation type="submission" date="2015-03" db="EMBL/GenBank/DDBJ databases">
        <title>Wuchereria bancrofti Genome Sequencing Papua New Guinea Strain.</title>
        <authorList>
            <person name="Small S.T."/>
            <person name="Serre D."/>
            <person name="Zimmerman P.A."/>
        </authorList>
    </citation>
    <scope>NUCLEOTIDE SEQUENCE [LARGE SCALE GENOMIC DNA]</scope>
    <source>
        <strain evidence="8">pt0022</strain>
    </source>
</reference>
<proteinExistence type="inferred from homology"/>
<dbReference type="PANTHER" id="PTHR11848">
    <property type="entry name" value="TGF-BETA FAMILY"/>
    <property type="match status" value="1"/>
</dbReference>
<protein>
    <recommendedName>
        <fullName evidence="7">TGF-beta family profile domain-containing protein</fullName>
    </recommendedName>
</protein>
<reference evidence="8" key="2">
    <citation type="journal article" date="2016" name="Mol. Ecol.">
        <title>Population genomics of the filarial nematode parasite Wuchereria bancrofti from mosquitoes.</title>
        <authorList>
            <person name="Small S.T."/>
            <person name="Reimer L.J."/>
            <person name="Tisch D.J."/>
            <person name="King C.L."/>
            <person name="Christensen B.M."/>
            <person name="Siba P.M."/>
            <person name="Kazura J.W."/>
            <person name="Serre D."/>
            <person name="Zimmerman P.A."/>
        </authorList>
    </citation>
    <scope>NUCLEOTIDE SEQUENCE</scope>
    <source>
        <strain evidence="8">pt0022</strain>
    </source>
</reference>
<evidence type="ECO:0000256" key="1">
    <source>
        <dbReference type="ARBA" id="ARBA00004613"/>
    </source>
</evidence>
<dbReference type="Gene3D" id="2.10.90.10">
    <property type="entry name" value="Cystine-knot cytokines"/>
    <property type="match status" value="1"/>
</dbReference>
<evidence type="ECO:0000256" key="5">
    <source>
        <dbReference type="ARBA" id="ARBA00023157"/>
    </source>
</evidence>
<keyword evidence="5" id="KW-1015">Disulfide bond</keyword>
<name>A0AAF5PS55_WUCBA</name>
<dbReference type="WBParaSite" id="mrna-Wban_04811">
    <property type="protein sequence ID" value="mrna-Wban_04811"/>
    <property type="gene ID" value="Wban_04811"/>
</dbReference>
<evidence type="ECO:0000256" key="3">
    <source>
        <dbReference type="ARBA" id="ARBA00022525"/>
    </source>
</evidence>
<evidence type="ECO:0000259" key="7">
    <source>
        <dbReference type="PROSITE" id="PS51362"/>
    </source>
</evidence>
<evidence type="ECO:0000256" key="4">
    <source>
        <dbReference type="ARBA" id="ARBA00023030"/>
    </source>
</evidence>
<keyword evidence="3" id="KW-0964">Secreted</keyword>
<comment type="similarity">
    <text evidence="2 6">Belongs to the TGF-beta family.</text>
</comment>
<dbReference type="InterPro" id="IPR001839">
    <property type="entry name" value="TGF-b_C"/>
</dbReference>
<dbReference type="PROSITE" id="PS51362">
    <property type="entry name" value="TGF_BETA_2"/>
    <property type="match status" value="1"/>
</dbReference>
<dbReference type="Pfam" id="PF00019">
    <property type="entry name" value="TGF_beta"/>
    <property type="match status" value="1"/>
</dbReference>
<dbReference type="SMART" id="SM00204">
    <property type="entry name" value="TGFB"/>
    <property type="match status" value="1"/>
</dbReference>
<reference evidence="9" key="3">
    <citation type="submission" date="2024-02" db="UniProtKB">
        <authorList>
            <consortium name="WormBaseParasite"/>
        </authorList>
    </citation>
    <scope>IDENTIFICATION</scope>
    <source>
        <strain evidence="9">pt0022</strain>
    </source>
</reference>
<dbReference type="InterPro" id="IPR015615">
    <property type="entry name" value="TGF-beta-rel"/>
</dbReference>
<accession>A0AAF5PS55</accession>
<evidence type="ECO:0000256" key="2">
    <source>
        <dbReference type="ARBA" id="ARBA00006656"/>
    </source>
</evidence>
<evidence type="ECO:0000313" key="8">
    <source>
        <dbReference type="Proteomes" id="UP000093561"/>
    </source>
</evidence>
<dbReference type="InterPro" id="IPR017948">
    <property type="entry name" value="TGFb_CS"/>
</dbReference>
<feature type="domain" description="TGF-beta family profile" evidence="7">
    <location>
        <begin position="77"/>
        <end position="195"/>
    </location>
</feature>
<dbReference type="GO" id="GO:0005125">
    <property type="term" value="F:cytokine activity"/>
    <property type="evidence" value="ECO:0007669"/>
    <property type="project" value="TreeGrafter"/>
</dbReference>
<evidence type="ECO:0000256" key="6">
    <source>
        <dbReference type="RuleBase" id="RU000354"/>
    </source>
</evidence>